<dbReference type="GeneID" id="27312198"/>
<reference evidence="7 8" key="1">
    <citation type="submission" date="2015-01" db="EMBL/GenBank/DDBJ databases">
        <title>The Genome Sequence of Ochroconis gallopava CBS43764.</title>
        <authorList>
            <consortium name="The Broad Institute Genomics Platform"/>
            <person name="Cuomo C."/>
            <person name="de Hoog S."/>
            <person name="Gorbushina A."/>
            <person name="Stielow B."/>
            <person name="Teixiera M."/>
            <person name="Abouelleil A."/>
            <person name="Chapman S.B."/>
            <person name="Priest M."/>
            <person name="Young S.K."/>
            <person name="Wortman J."/>
            <person name="Nusbaum C."/>
            <person name="Birren B."/>
        </authorList>
    </citation>
    <scope>NUCLEOTIDE SEQUENCE [LARGE SCALE GENOMIC DNA]</scope>
    <source>
        <strain evidence="7 8">CBS 43764</strain>
    </source>
</reference>
<keyword evidence="5" id="KW-0503">Monooxygenase</keyword>
<sequence>MTIPEKVGELFLSHEKAVAKVIIIGAGPAGLSAALRIKQVTDISPVIYELRDESKSLLGGAIGIPSNGLRLLSRLGLYNEIIAVSIFTRSVVLHSTRGRVIGEMDLVSWAEKRIGFSYIRIKRGDLMDVLLNAARRASISIIYGKRLERIEEVDDRVKIYFSDDTSSECDFLLGCDGIHSAVRTKFVDPSCIPVYTGISNIGSIVSTFNLPSFINEVGTINVTMTRDGSLVLMPANAVRDPIFWFFSREVNLPRDEDAVDGWEERRKTQVEEMKSTLGESNNRWISGVKEVLRKTSVIKFFPNYKLPSGGKWFKGRVLLLGDAAHAMPPHAGQGYSMALEDVFLLANLLKTSGSNVLRMVETFEERRRRRINQILKTAEARANARRKFHSGSIVCDSLSKLGFGQNLLAYDVEEDC</sequence>
<dbReference type="SUPFAM" id="SSF51905">
    <property type="entry name" value="FAD/NAD(P)-binding domain"/>
    <property type="match status" value="1"/>
</dbReference>
<keyword evidence="2" id="KW-0285">Flavoprotein</keyword>
<evidence type="ECO:0000256" key="2">
    <source>
        <dbReference type="ARBA" id="ARBA00022630"/>
    </source>
</evidence>
<dbReference type="PANTHER" id="PTHR13789">
    <property type="entry name" value="MONOOXYGENASE"/>
    <property type="match status" value="1"/>
</dbReference>
<evidence type="ECO:0000256" key="4">
    <source>
        <dbReference type="ARBA" id="ARBA00023002"/>
    </source>
</evidence>
<dbReference type="InterPro" id="IPR050493">
    <property type="entry name" value="FAD-dep_Monooxygenase_BioMet"/>
</dbReference>
<organism evidence="7 8">
    <name type="scientific">Verruconis gallopava</name>
    <dbReference type="NCBI Taxonomy" id="253628"/>
    <lineage>
        <taxon>Eukaryota</taxon>
        <taxon>Fungi</taxon>
        <taxon>Dikarya</taxon>
        <taxon>Ascomycota</taxon>
        <taxon>Pezizomycotina</taxon>
        <taxon>Dothideomycetes</taxon>
        <taxon>Pleosporomycetidae</taxon>
        <taxon>Venturiales</taxon>
        <taxon>Sympoventuriaceae</taxon>
        <taxon>Verruconis</taxon>
    </lineage>
</organism>
<dbReference type="Pfam" id="PF01494">
    <property type="entry name" value="FAD_binding_3"/>
    <property type="match status" value="1"/>
</dbReference>
<proteinExistence type="inferred from homology"/>
<dbReference type="InterPro" id="IPR036188">
    <property type="entry name" value="FAD/NAD-bd_sf"/>
</dbReference>
<dbReference type="Gene3D" id="3.50.50.60">
    <property type="entry name" value="FAD/NAD(P)-binding domain"/>
    <property type="match status" value="1"/>
</dbReference>
<dbReference type="Proteomes" id="UP000053259">
    <property type="component" value="Unassembled WGS sequence"/>
</dbReference>
<evidence type="ECO:0000313" key="7">
    <source>
        <dbReference type="EMBL" id="KIW05077.1"/>
    </source>
</evidence>
<dbReference type="PRINTS" id="PR00420">
    <property type="entry name" value="RNGMNOXGNASE"/>
</dbReference>
<keyword evidence="4" id="KW-0560">Oxidoreductase</keyword>
<dbReference type="InParanoid" id="A0A0D1YWM2"/>
<evidence type="ECO:0000256" key="5">
    <source>
        <dbReference type="ARBA" id="ARBA00023033"/>
    </source>
</evidence>
<dbReference type="GO" id="GO:0004497">
    <property type="term" value="F:monooxygenase activity"/>
    <property type="evidence" value="ECO:0007669"/>
    <property type="project" value="UniProtKB-KW"/>
</dbReference>
<gene>
    <name evidence="7" type="ORF">PV09_04225</name>
</gene>
<dbReference type="InterPro" id="IPR002938">
    <property type="entry name" value="FAD-bd"/>
</dbReference>
<feature type="domain" description="FAD-binding" evidence="6">
    <location>
        <begin position="20"/>
        <end position="376"/>
    </location>
</feature>
<dbReference type="OrthoDB" id="16820at2759"/>
<dbReference type="VEuPathDB" id="FungiDB:PV09_04225"/>
<accession>A0A0D1YWM2</accession>
<dbReference type="RefSeq" id="XP_016214946.1">
    <property type="nucleotide sequence ID" value="XM_016357542.1"/>
</dbReference>
<evidence type="ECO:0000313" key="8">
    <source>
        <dbReference type="Proteomes" id="UP000053259"/>
    </source>
</evidence>
<evidence type="ECO:0000256" key="1">
    <source>
        <dbReference type="ARBA" id="ARBA00007992"/>
    </source>
</evidence>
<dbReference type="AlphaFoldDB" id="A0A0D1YWM2"/>
<comment type="similarity">
    <text evidence="1">Belongs to the paxM FAD-dependent monooxygenase family.</text>
</comment>
<evidence type="ECO:0000259" key="6">
    <source>
        <dbReference type="Pfam" id="PF01494"/>
    </source>
</evidence>
<dbReference type="EMBL" id="KN847539">
    <property type="protein sequence ID" value="KIW05077.1"/>
    <property type="molecule type" value="Genomic_DNA"/>
</dbReference>
<dbReference type="HOGENOM" id="CLU_009665_19_5_1"/>
<dbReference type="STRING" id="253628.A0A0D1YWM2"/>
<protein>
    <recommendedName>
        <fullName evidence="6">FAD-binding domain-containing protein</fullName>
    </recommendedName>
</protein>
<dbReference type="PANTHER" id="PTHR13789:SF309">
    <property type="entry name" value="PUTATIVE (AFU_ORTHOLOGUE AFUA_6G14510)-RELATED"/>
    <property type="match status" value="1"/>
</dbReference>
<keyword evidence="8" id="KW-1185">Reference proteome</keyword>
<dbReference type="GO" id="GO:0071949">
    <property type="term" value="F:FAD binding"/>
    <property type="evidence" value="ECO:0007669"/>
    <property type="project" value="InterPro"/>
</dbReference>
<keyword evidence="3" id="KW-0274">FAD</keyword>
<name>A0A0D1YWM2_9PEZI</name>
<evidence type="ECO:0000256" key="3">
    <source>
        <dbReference type="ARBA" id="ARBA00022827"/>
    </source>
</evidence>